<feature type="transmembrane region" description="Helical" evidence="9">
    <location>
        <begin position="839"/>
        <end position="860"/>
    </location>
</feature>
<dbReference type="SUPFAM" id="SSF52540">
    <property type="entry name" value="P-loop containing nucleoside triphosphate hydrolases"/>
    <property type="match status" value="2"/>
</dbReference>
<feature type="transmembrane region" description="Helical" evidence="9">
    <location>
        <begin position="924"/>
        <end position="944"/>
    </location>
</feature>
<keyword evidence="11" id="KW-0378">Hydrolase</keyword>
<evidence type="ECO:0000313" key="12">
    <source>
        <dbReference type="Proteomes" id="UP000799291"/>
    </source>
</evidence>
<keyword evidence="6" id="KW-0067">ATP-binding</keyword>
<evidence type="ECO:0000256" key="7">
    <source>
        <dbReference type="ARBA" id="ARBA00022989"/>
    </source>
</evidence>
<dbReference type="GO" id="GO:0016887">
    <property type="term" value="F:ATP hydrolysis activity"/>
    <property type="evidence" value="ECO:0007669"/>
    <property type="project" value="InterPro"/>
</dbReference>
<dbReference type="SMART" id="SM00382">
    <property type="entry name" value="AAA"/>
    <property type="match status" value="2"/>
</dbReference>
<dbReference type="InterPro" id="IPR003593">
    <property type="entry name" value="AAA+_ATPase"/>
</dbReference>
<keyword evidence="4 9" id="KW-0812">Transmembrane</keyword>
<feature type="transmembrane region" description="Helical" evidence="9">
    <location>
        <begin position="531"/>
        <end position="548"/>
    </location>
</feature>
<feature type="transmembrane region" description="Helical" evidence="9">
    <location>
        <begin position="1003"/>
        <end position="1027"/>
    </location>
</feature>
<proteinExistence type="inferred from homology"/>
<evidence type="ECO:0000256" key="9">
    <source>
        <dbReference type="SAM" id="Phobius"/>
    </source>
</evidence>
<evidence type="ECO:0000313" key="11">
    <source>
        <dbReference type="EMBL" id="KAF2678680.1"/>
    </source>
</evidence>
<keyword evidence="7 9" id="KW-1133">Transmembrane helix</keyword>
<protein>
    <submittedName>
        <fullName evidence="11">P-loop containing nucleoside triphosphate hydrolase protein</fullName>
    </submittedName>
</protein>
<dbReference type="PANTHER" id="PTHR19241">
    <property type="entry name" value="ATP-BINDING CASSETTE TRANSPORTER"/>
    <property type="match status" value="1"/>
</dbReference>
<dbReference type="Pfam" id="PF01061">
    <property type="entry name" value="ABC2_membrane"/>
    <property type="match status" value="2"/>
</dbReference>
<evidence type="ECO:0000256" key="5">
    <source>
        <dbReference type="ARBA" id="ARBA00022741"/>
    </source>
</evidence>
<dbReference type="PROSITE" id="PS00211">
    <property type="entry name" value="ABC_TRANSPORTER_1"/>
    <property type="match status" value="1"/>
</dbReference>
<keyword evidence="12" id="KW-1185">Reference proteome</keyword>
<feature type="transmembrane region" description="Helical" evidence="9">
    <location>
        <begin position="441"/>
        <end position="458"/>
    </location>
</feature>
<dbReference type="InterPro" id="IPR013525">
    <property type="entry name" value="ABC2_TM"/>
</dbReference>
<dbReference type="EMBL" id="MU005610">
    <property type="protein sequence ID" value="KAF2678680.1"/>
    <property type="molecule type" value="Genomic_DNA"/>
</dbReference>
<dbReference type="PROSITE" id="PS50893">
    <property type="entry name" value="ABC_TRANSPORTER_2"/>
    <property type="match status" value="1"/>
</dbReference>
<dbReference type="Pfam" id="PF00005">
    <property type="entry name" value="ABC_tran"/>
    <property type="match status" value="2"/>
</dbReference>
<organism evidence="11 12">
    <name type="scientific">Lentithecium fluviatile CBS 122367</name>
    <dbReference type="NCBI Taxonomy" id="1168545"/>
    <lineage>
        <taxon>Eukaryota</taxon>
        <taxon>Fungi</taxon>
        <taxon>Dikarya</taxon>
        <taxon>Ascomycota</taxon>
        <taxon>Pezizomycotina</taxon>
        <taxon>Dothideomycetes</taxon>
        <taxon>Pleosporomycetidae</taxon>
        <taxon>Pleosporales</taxon>
        <taxon>Massarineae</taxon>
        <taxon>Lentitheciaceae</taxon>
        <taxon>Lentithecium</taxon>
    </lineage>
</organism>
<dbReference type="GO" id="GO:0005524">
    <property type="term" value="F:ATP binding"/>
    <property type="evidence" value="ECO:0007669"/>
    <property type="project" value="UniProtKB-KW"/>
</dbReference>
<keyword evidence="5" id="KW-0547">Nucleotide-binding</keyword>
<dbReference type="GO" id="GO:0016020">
    <property type="term" value="C:membrane"/>
    <property type="evidence" value="ECO:0007669"/>
    <property type="project" value="UniProtKB-SubCell"/>
</dbReference>
<dbReference type="OrthoDB" id="245989at2759"/>
<name>A0A6G1IL15_9PLEO</name>
<dbReference type="InterPro" id="IPR017871">
    <property type="entry name" value="ABC_transporter-like_CS"/>
</dbReference>
<evidence type="ECO:0000256" key="3">
    <source>
        <dbReference type="ARBA" id="ARBA00022448"/>
    </source>
</evidence>
<feature type="transmembrane region" description="Helical" evidence="9">
    <location>
        <begin position="347"/>
        <end position="368"/>
    </location>
</feature>
<comment type="similarity">
    <text evidence="2">Belongs to the ABC transporter superfamily. ABCG family. PDR (TC 3.A.1.205) subfamily.</text>
</comment>
<evidence type="ECO:0000256" key="8">
    <source>
        <dbReference type="ARBA" id="ARBA00023136"/>
    </source>
</evidence>
<feature type="transmembrane region" description="Helical" evidence="9">
    <location>
        <begin position="881"/>
        <end position="909"/>
    </location>
</feature>
<evidence type="ECO:0000259" key="10">
    <source>
        <dbReference type="PROSITE" id="PS50893"/>
    </source>
</evidence>
<dbReference type="InterPro" id="IPR027417">
    <property type="entry name" value="P-loop_NTPase"/>
</dbReference>
<dbReference type="InterPro" id="IPR003439">
    <property type="entry name" value="ABC_transporter-like_ATP-bd"/>
</dbReference>
<comment type="subcellular location">
    <subcellularLocation>
        <location evidence="1">Membrane</location>
        <topology evidence="1">Multi-pass membrane protein</topology>
    </subcellularLocation>
</comment>
<evidence type="ECO:0000256" key="1">
    <source>
        <dbReference type="ARBA" id="ARBA00004141"/>
    </source>
</evidence>
<evidence type="ECO:0000256" key="2">
    <source>
        <dbReference type="ARBA" id="ARBA00006012"/>
    </source>
</evidence>
<reference evidence="11" key="1">
    <citation type="journal article" date="2020" name="Stud. Mycol.">
        <title>101 Dothideomycetes genomes: a test case for predicting lifestyles and emergence of pathogens.</title>
        <authorList>
            <person name="Haridas S."/>
            <person name="Albert R."/>
            <person name="Binder M."/>
            <person name="Bloem J."/>
            <person name="Labutti K."/>
            <person name="Salamov A."/>
            <person name="Andreopoulos B."/>
            <person name="Baker S."/>
            <person name="Barry K."/>
            <person name="Bills G."/>
            <person name="Bluhm B."/>
            <person name="Cannon C."/>
            <person name="Castanera R."/>
            <person name="Culley D."/>
            <person name="Daum C."/>
            <person name="Ezra D."/>
            <person name="Gonzalez J."/>
            <person name="Henrissat B."/>
            <person name="Kuo A."/>
            <person name="Liang C."/>
            <person name="Lipzen A."/>
            <person name="Lutzoni F."/>
            <person name="Magnuson J."/>
            <person name="Mondo S."/>
            <person name="Nolan M."/>
            <person name="Ohm R."/>
            <person name="Pangilinan J."/>
            <person name="Park H.-J."/>
            <person name="Ramirez L."/>
            <person name="Alfaro M."/>
            <person name="Sun H."/>
            <person name="Tritt A."/>
            <person name="Yoshinaga Y."/>
            <person name="Zwiers L.-H."/>
            <person name="Turgeon B."/>
            <person name="Goodwin S."/>
            <person name="Spatafora J."/>
            <person name="Crous P."/>
            <person name="Grigoriev I."/>
        </authorList>
    </citation>
    <scope>NUCLEOTIDE SEQUENCE</scope>
    <source>
        <strain evidence="11">CBS 122367</strain>
    </source>
</reference>
<dbReference type="InterPro" id="IPR010929">
    <property type="entry name" value="PDR_CDR_ABC"/>
</dbReference>
<keyword evidence="3" id="KW-0813">Transport</keyword>
<evidence type="ECO:0000256" key="6">
    <source>
        <dbReference type="ARBA" id="ARBA00022840"/>
    </source>
</evidence>
<sequence>MAIQRISCIRKELGVTFRNLHVYGLLRENDYCHTVATAPLVVFQLVKRLFGRDRGQKVHILQELDGVVRREQMLVLLGRPGSGCSTLLRTLSRDTEGLFIGSEWTITYQHPECAIIFVTPARTHLAGSEASASAAIGAFNLTSTADTKIGNEAIRRVSGGQKKRITIAETLSGSASLQCWENSTRGMDSETALVIIRHLRNLSKHSGTTIVISLYQASQRALDEFDLVTVLYQGYQIFFGTWIEGLAYFQLLRYQKPTKMTTGGFFTALTNPAEARNMVQEGKKDLLSELRVRLLTDIKAFEEENVSQNAIPEKLLTKGSNTIMSLIVGSIFFNLKPDRESMQKRAILLFFSTLMNGFMSGFEVRLAARYAWYHPFAEAVSAMLCGLPAKLTTTVFYNVVLHFVTNLRREPSSFFVYLLFMLTMLMTMSMFFRGVASMCRTLHQSMVPIGILTLIFVFRYINPVWYGFTAVMVNGVGNFSAANLSRSFRITTKPSHFVQALTPGPGRVFIDGTRYLELVYSFHRGQLWRNYWILLLLMGTLCAAHDISSEYVLAEAPKGEVLVFLRSKLRKGIKPKLDKETSALPIRPDTLSMLRYPTAPMGATSAGKTTFLDALSQRSSTSVLTGSVSVNGEGRRDHFQRRTGCAQQADVHLPTSTVREALQFAAMLRQPSSIPRIDRLSHVEQGLNTEQRKRLIIGVELAAKPEQLLFLDEPTSGLDSHTAWTICMLLKKLASRVLAILCTTHQPSSTLLQTFNRILIIESDGRTVYCGEKWDASPERQQLLKQFEKLTSVPRHDNASPVDQEAKFAATFTNQLRLVANPFSCWKAPGDSQGLQTQLYAIFLFFTSFSSMMQQIIPYFTERRALFEAREGPSKTFSWKAFLLSAIITKAFFQILLSTFAFSLFYYLMGMHLDTHKEGRSEPFTYWVSPLTYLIRGMFAVGVARKSAQCSATELLKLQVPEDMACHEYLSTFMASAGGGNYCPLARTDELLSMLKIEYKDRWFNLGIMVLYIGVNVAATFGVYWAARVPRLTLMVKK</sequence>
<dbReference type="Proteomes" id="UP000799291">
    <property type="component" value="Unassembled WGS sequence"/>
</dbReference>
<feature type="domain" description="ABC transporter" evidence="10">
    <location>
        <begin position="40"/>
        <end position="258"/>
    </location>
</feature>
<dbReference type="Pfam" id="PF06422">
    <property type="entry name" value="PDR_CDR"/>
    <property type="match status" value="1"/>
</dbReference>
<keyword evidence="8 9" id="KW-0472">Membrane</keyword>
<dbReference type="AlphaFoldDB" id="A0A6G1IL15"/>
<gene>
    <name evidence="11" type="ORF">K458DRAFT_446273</name>
</gene>
<dbReference type="Gene3D" id="3.40.50.300">
    <property type="entry name" value="P-loop containing nucleotide triphosphate hydrolases"/>
    <property type="match status" value="2"/>
</dbReference>
<feature type="transmembrane region" description="Helical" evidence="9">
    <location>
        <begin position="414"/>
        <end position="432"/>
    </location>
</feature>
<evidence type="ECO:0000256" key="4">
    <source>
        <dbReference type="ARBA" id="ARBA00022692"/>
    </source>
</evidence>
<accession>A0A6G1IL15</accession>
<dbReference type="GO" id="GO:0140359">
    <property type="term" value="F:ABC-type transporter activity"/>
    <property type="evidence" value="ECO:0007669"/>
    <property type="project" value="InterPro"/>
</dbReference>